<feature type="transmembrane region" description="Helical" evidence="7">
    <location>
        <begin position="114"/>
        <end position="132"/>
    </location>
</feature>
<comment type="subcellular location">
    <subcellularLocation>
        <location evidence="1">Cell membrane</location>
        <topology evidence="1">Multi-pass membrane protein</topology>
    </subcellularLocation>
</comment>
<comment type="caution">
    <text evidence="8">The sequence shown here is derived from an EMBL/GenBank/DDBJ whole genome shotgun (WGS) entry which is preliminary data.</text>
</comment>
<feature type="transmembrane region" description="Helical" evidence="7">
    <location>
        <begin position="139"/>
        <end position="158"/>
    </location>
</feature>
<dbReference type="Proteomes" id="UP000253594">
    <property type="component" value="Unassembled WGS sequence"/>
</dbReference>
<evidence type="ECO:0000256" key="4">
    <source>
        <dbReference type="ARBA" id="ARBA00022692"/>
    </source>
</evidence>
<proteinExistence type="predicted"/>
<dbReference type="PANTHER" id="PTHR30509:SF9">
    <property type="entry name" value="MULTIDRUG RESISTANCE PROTEIN MDTO"/>
    <property type="match status" value="1"/>
</dbReference>
<keyword evidence="3" id="KW-1003">Cell membrane</keyword>
<keyword evidence="4 7" id="KW-0812">Transmembrane</keyword>
<evidence type="ECO:0000313" key="8">
    <source>
        <dbReference type="EMBL" id="RCI71339.1"/>
    </source>
</evidence>
<sequence>MPRATRKGRPRVPPAPLAFFPSTDELRRALLEWARSDGVAWVFVFKALITASLALWLAYRLELPQPSTVLVTVFIVMQTQSGQVLAKSFYRIVGTLIGLSVMVTLIALFAQERVLFLACLALWVGLCTAGAARYRDFRGYACVLAGYTATMIGIPATAHPEGAFMAALWRVLEISLGILCTGTVSAIFLPQTSGAALRNTLYGRFRDFAGFAAEGLQGSLDGERFGELSARFVAQSVGLENLRSATTFEDPHMRLRSGRLIRLNNEFMVMTSRFHGLHRLLERLRGRGAQNVLEVLAPCLAELAGLLAPIRERTPTDADAARLAERIEAYKPELMQNIRQARQRLV</sequence>
<protein>
    <submittedName>
        <fullName evidence="8">FUSC family protein</fullName>
    </submittedName>
</protein>
<dbReference type="Pfam" id="PF04632">
    <property type="entry name" value="FUSC"/>
    <property type="match status" value="1"/>
</dbReference>
<dbReference type="InterPro" id="IPR006726">
    <property type="entry name" value="PHBA_efflux_AaeB/fusaric-R"/>
</dbReference>
<evidence type="ECO:0000256" key="6">
    <source>
        <dbReference type="ARBA" id="ARBA00023136"/>
    </source>
</evidence>
<accession>A0A367M1V7</accession>
<keyword evidence="2" id="KW-0813">Transport</keyword>
<feature type="non-terminal residue" evidence="8">
    <location>
        <position position="346"/>
    </location>
</feature>
<evidence type="ECO:0000256" key="3">
    <source>
        <dbReference type="ARBA" id="ARBA00022475"/>
    </source>
</evidence>
<organism evidence="8 9">
    <name type="scientific">Pseudomonas aeruginosa</name>
    <dbReference type="NCBI Taxonomy" id="287"/>
    <lineage>
        <taxon>Bacteria</taxon>
        <taxon>Pseudomonadati</taxon>
        <taxon>Pseudomonadota</taxon>
        <taxon>Gammaproteobacteria</taxon>
        <taxon>Pseudomonadales</taxon>
        <taxon>Pseudomonadaceae</taxon>
        <taxon>Pseudomonas</taxon>
    </lineage>
</organism>
<keyword evidence="5 7" id="KW-1133">Transmembrane helix</keyword>
<evidence type="ECO:0000256" key="7">
    <source>
        <dbReference type="SAM" id="Phobius"/>
    </source>
</evidence>
<keyword evidence="6 7" id="KW-0472">Membrane</keyword>
<gene>
    <name evidence="8" type="ORF">DT376_29655</name>
</gene>
<evidence type="ECO:0000313" key="9">
    <source>
        <dbReference type="Proteomes" id="UP000253594"/>
    </source>
</evidence>
<dbReference type="GO" id="GO:0005886">
    <property type="term" value="C:plasma membrane"/>
    <property type="evidence" value="ECO:0007669"/>
    <property type="project" value="UniProtKB-SubCell"/>
</dbReference>
<reference evidence="8 9" key="1">
    <citation type="submission" date="2018-07" db="EMBL/GenBank/DDBJ databases">
        <title>Mechanisms of high-level aminoglycoside resistance among Gram-negative pathogens in Brazil.</title>
        <authorList>
            <person name="Ballaben A.S."/>
            <person name="Darini A.L.C."/>
            <person name="Doi Y."/>
        </authorList>
    </citation>
    <scope>NUCLEOTIDE SEQUENCE [LARGE SCALE GENOMIC DNA]</scope>
    <source>
        <strain evidence="8 9">B2-305</strain>
    </source>
</reference>
<dbReference type="GO" id="GO:0022857">
    <property type="term" value="F:transmembrane transporter activity"/>
    <property type="evidence" value="ECO:0007669"/>
    <property type="project" value="InterPro"/>
</dbReference>
<feature type="transmembrane region" description="Helical" evidence="7">
    <location>
        <begin position="89"/>
        <end position="108"/>
    </location>
</feature>
<dbReference type="EMBL" id="QORE01001465">
    <property type="protein sequence ID" value="RCI71339.1"/>
    <property type="molecule type" value="Genomic_DNA"/>
</dbReference>
<dbReference type="AlphaFoldDB" id="A0A367M1V7"/>
<dbReference type="PANTHER" id="PTHR30509">
    <property type="entry name" value="P-HYDROXYBENZOIC ACID EFFLUX PUMP SUBUNIT-RELATED"/>
    <property type="match status" value="1"/>
</dbReference>
<feature type="transmembrane region" description="Helical" evidence="7">
    <location>
        <begin position="164"/>
        <end position="189"/>
    </location>
</feature>
<evidence type="ECO:0000256" key="2">
    <source>
        <dbReference type="ARBA" id="ARBA00022448"/>
    </source>
</evidence>
<evidence type="ECO:0000256" key="5">
    <source>
        <dbReference type="ARBA" id="ARBA00022989"/>
    </source>
</evidence>
<evidence type="ECO:0000256" key="1">
    <source>
        <dbReference type="ARBA" id="ARBA00004651"/>
    </source>
</evidence>
<name>A0A367M1V7_PSEAI</name>